<keyword evidence="4" id="KW-1185">Reference proteome</keyword>
<evidence type="ECO:0000259" key="2">
    <source>
        <dbReference type="Pfam" id="PF09850"/>
    </source>
</evidence>
<evidence type="ECO:0000313" key="3">
    <source>
        <dbReference type="EMBL" id="EGJ50564.1"/>
    </source>
</evidence>
<feature type="domain" description="Type IV / VI secretion system DotU" evidence="2">
    <location>
        <begin position="3"/>
        <end position="209"/>
    </location>
</feature>
<dbReference type="eggNOG" id="COG3455">
    <property type="taxonomic scope" value="Bacteria"/>
</dbReference>
<dbReference type="PANTHER" id="PTHR38033">
    <property type="entry name" value="MEMBRANE PROTEIN-RELATED"/>
    <property type="match status" value="1"/>
</dbReference>
<dbReference type="Pfam" id="PF09850">
    <property type="entry name" value="DotU"/>
    <property type="match status" value="1"/>
</dbReference>
<gene>
    <name evidence="3" type="ORF">Desaf_2237</name>
</gene>
<reference evidence="3 4" key="1">
    <citation type="journal article" date="2011" name="J. Bacteriol.">
        <title>Genome sequence of the mercury-methylating and pleomorphic Desulfovibrio africanus Strain Walvis Bay.</title>
        <authorList>
            <person name="Brown S.D."/>
            <person name="Wall J.D."/>
            <person name="Kucken A.M."/>
            <person name="Gilmour C.C."/>
            <person name="Podar M."/>
            <person name="Brandt C.C."/>
            <person name="Teshima H."/>
            <person name="Detter J.C."/>
            <person name="Han C.S."/>
            <person name="Land M.L."/>
            <person name="Lucas S."/>
            <person name="Han J."/>
            <person name="Pennacchio L."/>
            <person name="Nolan M."/>
            <person name="Pitluck S."/>
            <person name="Woyke T."/>
            <person name="Goodwin L."/>
            <person name="Palumbo A.V."/>
            <person name="Elias D.A."/>
        </authorList>
    </citation>
    <scope>NUCLEOTIDE SEQUENCE [LARGE SCALE GENOMIC DNA]</scope>
    <source>
        <strain evidence="3 4">Walvis Bay</strain>
    </source>
</reference>
<proteinExistence type="predicted"/>
<dbReference type="InterPro" id="IPR038522">
    <property type="entry name" value="T4/T6SS_DotU_sf"/>
</dbReference>
<dbReference type="RefSeq" id="WP_014260280.1">
    <property type="nucleotide sequence ID" value="NC_016629.1"/>
</dbReference>
<dbReference type="NCBIfam" id="TIGR03349">
    <property type="entry name" value="IV_VI_DotU"/>
    <property type="match status" value="1"/>
</dbReference>
<dbReference type="Proteomes" id="UP000007844">
    <property type="component" value="Chromosome"/>
</dbReference>
<dbReference type="PANTHER" id="PTHR38033:SF1">
    <property type="entry name" value="DOTU FAMILY TYPE IV_VI SECRETION SYSTEM PROTEIN"/>
    <property type="match status" value="1"/>
</dbReference>
<keyword evidence="1" id="KW-0472">Membrane</keyword>
<keyword evidence="1" id="KW-1133">Transmembrane helix</keyword>
<dbReference type="STRING" id="690850.Desaf_2237"/>
<sequence length="222" mass="25624">MRLVDYFIETFTFTRQMLENVEGLKPTVAQVREDVDKLLARSEQRSNEGKFPTEDFDNARFAVCAWIDETILCSSWESRAGWLREHLQRRYYNTTNAGVEFFERLGKLPVDKSQVREVYLYCLAFGYRGRFYSEEQKTLLDEIKRVNTRLLLGEDRPGGCPSGDLFPGAYAQDLGPGQRKSLVRLDPWLAVFFLAPLGVLTGLYMVYHTYLDRAMRAFLGGS</sequence>
<feature type="transmembrane region" description="Helical" evidence="1">
    <location>
        <begin position="188"/>
        <end position="207"/>
    </location>
</feature>
<dbReference type="Gene3D" id="1.25.40.590">
    <property type="entry name" value="Type IV / VI secretion system, DotU"/>
    <property type="match status" value="1"/>
</dbReference>
<keyword evidence="1" id="KW-0812">Transmembrane</keyword>
<dbReference type="AlphaFoldDB" id="F3YWS1"/>
<dbReference type="KEGG" id="daf:Desaf_2237"/>
<organism evidence="3 4">
    <name type="scientific">Desulfocurvibacter africanus subsp. africanus str. Walvis Bay</name>
    <dbReference type="NCBI Taxonomy" id="690850"/>
    <lineage>
        <taxon>Bacteria</taxon>
        <taxon>Pseudomonadati</taxon>
        <taxon>Thermodesulfobacteriota</taxon>
        <taxon>Desulfovibrionia</taxon>
        <taxon>Desulfovibrionales</taxon>
        <taxon>Desulfovibrionaceae</taxon>
        <taxon>Desulfocurvibacter</taxon>
    </lineage>
</organism>
<dbReference type="InterPro" id="IPR017732">
    <property type="entry name" value="T4/T6SS_DotU"/>
</dbReference>
<dbReference type="EMBL" id="CP003221">
    <property type="protein sequence ID" value="EGJ50564.1"/>
    <property type="molecule type" value="Genomic_DNA"/>
</dbReference>
<evidence type="ECO:0000313" key="4">
    <source>
        <dbReference type="Proteomes" id="UP000007844"/>
    </source>
</evidence>
<accession>F3YWS1</accession>
<evidence type="ECO:0000256" key="1">
    <source>
        <dbReference type="SAM" id="Phobius"/>
    </source>
</evidence>
<protein>
    <submittedName>
        <fullName evidence="3">Type IV / VI secretion system protein, DotU family</fullName>
    </submittedName>
</protein>
<dbReference type="HOGENOM" id="CLU_071818_4_0_7"/>
<name>F3YWS1_DESAF</name>